<evidence type="ECO:0000259" key="1">
    <source>
        <dbReference type="Pfam" id="PF07905"/>
    </source>
</evidence>
<name>A0A6J4Q691_9PSEU</name>
<feature type="non-terminal residue" evidence="2">
    <location>
        <position position="157"/>
    </location>
</feature>
<organism evidence="2">
    <name type="scientific">uncultured Pseudonocardia sp</name>
    <dbReference type="NCBI Taxonomy" id="211455"/>
    <lineage>
        <taxon>Bacteria</taxon>
        <taxon>Bacillati</taxon>
        <taxon>Actinomycetota</taxon>
        <taxon>Actinomycetes</taxon>
        <taxon>Pseudonocardiales</taxon>
        <taxon>Pseudonocardiaceae</taxon>
        <taxon>Pseudonocardia</taxon>
        <taxon>environmental samples</taxon>
    </lineage>
</organism>
<proteinExistence type="predicted"/>
<reference evidence="2" key="1">
    <citation type="submission" date="2020-02" db="EMBL/GenBank/DDBJ databases">
        <authorList>
            <person name="Meier V. D."/>
        </authorList>
    </citation>
    <scope>NUCLEOTIDE SEQUENCE</scope>
    <source>
        <strain evidence="2">AVDCRST_MAG66</strain>
    </source>
</reference>
<dbReference type="EMBL" id="CADCUS010000501">
    <property type="protein sequence ID" value="CAA9434653.1"/>
    <property type="molecule type" value="Genomic_DNA"/>
</dbReference>
<protein>
    <recommendedName>
        <fullName evidence="1">Purine catabolism PurC-like domain-containing protein</fullName>
    </recommendedName>
</protein>
<dbReference type="Pfam" id="PF07905">
    <property type="entry name" value="PucR"/>
    <property type="match status" value="1"/>
</dbReference>
<sequence>MLLRDLLARPELRLRLLHGDAAALERPLRGVCTTDLLDPGRYLAGGELVVSGLVWRTGPDDSDVFAAALAGGGAAALAAGEAVFHGVPDDVVDACRRHGLPLVAVPEEVPFGAVTDLVVGRAGAARGDRLATSLGRQRRLLAAVAGGLGLDELAARV</sequence>
<feature type="domain" description="Purine catabolism PurC-like" evidence="1">
    <location>
        <begin position="5"/>
        <end position="119"/>
    </location>
</feature>
<accession>A0A6J4Q691</accession>
<gene>
    <name evidence="2" type="ORF">AVDCRST_MAG66-3492</name>
</gene>
<evidence type="ECO:0000313" key="2">
    <source>
        <dbReference type="EMBL" id="CAA9434653.1"/>
    </source>
</evidence>
<dbReference type="InterPro" id="IPR012914">
    <property type="entry name" value="PucR_dom"/>
</dbReference>
<dbReference type="AlphaFoldDB" id="A0A6J4Q691"/>